<evidence type="ECO:0000256" key="3">
    <source>
        <dbReference type="ARBA" id="ARBA00022490"/>
    </source>
</evidence>
<dbReference type="PANTHER" id="PTHR33799:SF1">
    <property type="entry name" value="PTS SYSTEM MANNOSE-SPECIFIC EIIAB COMPONENT-RELATED"/>
    <property type="match status" value="1"/>
</dbReference>
<gene>
    <name evidence="9" type="primary">manX2</name>
    <name evidence="9" type="ORF">NCTC8129_02021</name>
</gene>
<evidence type="ECO:0000313" key="10">
    <source>
        <dbReference type="Proteomes" id="UP000254070"/>
    </source>
</evidence>
<name>A0A377KM09_9ENTE</name>
<evidence type="ECO:0000313" key="9">
    <source>
        <dbReference type="EMBL" id="STP29792.1"/>
    </source>
</evidence>
<organism evidence="9 10">
    <name type="scientific">Enterococcus durans</name>
    <dbReference type="NCBI Taxonomy" id="53345"/>
    <lineage>
        <taxon>Bacteria</taxon>
        <taxon>Bacillati</taxon>
        <taxon>Bacillota</taxon>
        <taxon>Bacilli</taxon>
        <taxon>Lactobacillales</taxon>
        <taxon>Enterococcaceae</taxon>
        <taxon>Enterococcus</taxon>
    </lineage>
</organism>
<comment type="subcellular location">
    <subcellularLocation>
        <location evidence="1">Cytoplasm</location>
    </subcellularLocation>
</comment>
<dbReference type="GO" id="GO:0005737">
    <property type="term" value="C:cytoplasm"/>
    <property type="evidence" value="ECO:0007669"/>
    <property type="project" value="UniProtKB-SubCell"/>
</dbReference>
<dbReference type="Gene3D" id="3.40.50.510">
    <property type="entry name" value="Phosphotransferase system, mannose-type IIA component"/>
    <property type="match status" value="1"/>
</dbReference>
<dbReference type="GO" id="GO:0009401">
    <property type="term" value="P:phosphoenolpyruvate-dependent sugar phosphotransferase system"/>
    <property type="evidence" value="ECO:0007669"/>
    <property type="project" value="UniProtKB-KW"/>
</dbReference>
<evidence type="ECO:0000256" key="4">
    <source>
        <dbReference type="ARBA" id="ARBA00022597"/>
    </source>
</evidence>
<dbReference type="PANTHER" id="PTHR33799">
    <property type="entry name" value="PTS PERMEASE-RELATED-RELATED"/>
    <property type="match status" value="1"/>
</dbReference>
<evidence type="ECO:0000256" key="7">
    <source>
        <dbReference type="ARBA" id="ARBA00022777"/>
    </source>
</evidence>
<dbReference type="InterPro" id="IPR036662">
    <property type="entry name" value="PTS_EIIA_man-typ_sf"/>
</dbReference>
<accession>A0A377KM09</accession>
<feature type="domain" description="PTS EIIA type-4" evidence="8">
    <location>
        <begin position="1"/>
        <end position="123"/>
    </location>
</feature>
<protein>
    <submittedName>
        <fullName evidence="9">PTS system mannose transporter subunit IIAB</fullName>
        <ecNumber evidence="9">2.7.1.-</ecNumber>
    </submittedName>
</protein>
<keyword evidence="2" id="KW-0813">Transport</keyword>
<dbReference type="GO" id="GO:0016301">
    <property type="term" value="F:kinase activity"/>
    <property type="evidence" value="ECO:0007669"/>
    <property type="project" value="UniProtKB-KW"/>
</dbReference>
<dbReference type="InterPro" id="IPR051471">
    <property type="entry name" value="Bacterial_PTS_sugar_comp"/>
</dbReference>
<evidence type="ECO:0000256" key="5">
    <source>
        <dbReference type="ARBA" id="ARBA00022679"/>
    </source>
</evidence>
<keyword evidence="4" id="KW-0762">Sugar transport</keyword>
<dbReference type="AlphaFoldDB" id="A0A377KM09"/>
<dbReference type="SUPFAM" id="SSF53062">
    <property type="entry name" value="PTS system fructose IIA component-like"/>
    <property type="match status" value="1"/>
</dbReference>
<evidence type="ECO:0000256" key="6">
    <source>
        <dbReference type="ARBA" id="ARBA00022683"/>
    </source>
</evidence>
<keyword evidence="7" id="KW-0418">Kinase</keyword>
<proteinExistence type="predicted"/>
<evidence type="ECO:0000256" key="1">
    <source>
        <dbReference type="ARBA" id="ARBA00004496"/>
    </source>
</evidence>
<keyword evidence="6" id="KW-0598">Phosphotransferase system</keyword>
<dbReference type="Proteomes" id="UP000254070">
    <property type="component" value="Unassembled WGS sequence"/>
</dbReference>
<evidence type="ECO:0000256" key="2">
    <source>
        <dbReference type="ARBA" id="ARBA00022448"/>
    </source>
</evidence>
<keyword evidence="5 9" id="KW-0808">Transferase</keyword>
<dbReference type="Pfam" id="PF03610">
    <property type="entry name" value="EIIA-man"/>
    <property type="match status" value="1"/>
</dbReference>
<evidence type="ECO:0000259" key="8">
    <source>
        <dbReference type="PROSITE" id="PS51096"/>
    </source>
</evidence>
<dbReference type="GO" id="GO:0016020">
    <property type="term" value="C:membrane"/>
    <property type="evidence" value="ECO:0007669"/>
    <property type="project" value="InterPro"/>
</dbReference>
<dbReference type="CDD" id="cd00006">
    <property type="entry name" value="PTS_IIA_man"/>
    <property type="match status" value="1"/>
</dbReference>
<dbReference type="RefSeq" id="WP_115235434.1">
    <property type="nucleotide sequence ID" value="NZ_CABGIZ010000006.1"/>
</dbReference>
<dbReference type="EMBL" id="UGIF01000002">
    <property type="protein sequence ID" value="STP29792.1"/>
    <property type="molecule type" value="Genomic_DNA"/>
</dbReference>
<keyword evidence="3" id="KW-0963">Cytoplasm</keyword>
<dbReference type="InterPro" id="IPR004701">
    <property type="entry name" value="PTS_EIIA_man-typ"/>
</dbReference>
<dbReference type="InterPro" id="IPR033887">
    <property type="entry name" value="PTS_IIA_man"/>
</dbReference>
<sequence length="137" mass="15242">MKFIFVSHGDLAKSLLGSTQMIVGEQQDAVAFGLYPKDDISKLTEKIEKAVTEMGGEDIICFTDLFSGSPFNAVVSLMGKYPIYHITGMNLPLVLEAFMLRLSEENDREAICNKLLEQAPGTFIDVKKYLEENLGEE</sequence>
<dbReference type="EC" id="2.7.1.-" evidence="9"/>
<reference evidence="9 10" key="1">
    <citation type="submission" date="2018-06" db="EMBL/GenBank/DDBJ databases">
        <authorList>
            <consortium name="Pathogen Informatics"/>
            <person name="Doyle S."/>
        </authorList>
    </citation>
    <scope>NUCLEOTIDE SEQUENCE [LARGE SCALE GENOMIC DNA]</scope>
    <source>
        <strain evidence="9 10">NCTC8129</strain>
    </source>
</reference>
<dbReference type="PROSITE" id="PS51096">
    <property type="entry name" value="PTS_EIIA_TYPE_4"/>
    <property type="match status" value="1"/>
</dbReference>